<keyword evidence="6" id="KW-0560">Oxidoreductase</keyword>
<dbReference type="InterPro" id="IPR002938">
    <property type="entry name" value="FAD-bd"/>
</dbReference>
<dbReference type="GO" id="GO:0006744">
    <property type="term" value="P:ubiquinone biosynthetic process"/>
    <property type="evidence" value="ECO:0007669"/>
    <property type="project" value="UniProtKB-UniPathway"/>
</dbReference>
<dbReference type="InterPro" id="IPR036188">
    <property type="entry name" value="FAD/NAD-bd_sf"/>
</dbReference>
<keyword evidence="5" id="KW-0274">FAD</keyword>
<accession>A0A172YCX1</accession>
<dbReference type="GO" id="GO:0071949">
    <property type="term" value="F:FAD binding"/>
    <property type="evidence" value="ECO:0007669"/>
    <property type="project" value="InterPro"/>
</dbReference>
<evidence type="ECO:0000256" key="3">
    <source>
        <dbReference type="ARBA" id="ARBA00005349"/>
    </source>
</evidence>
<evidence type="ECO:0000313" key="10">
    <source>
        <dbReference type="Proteomes" id="UP000077875"/>
    </source>
</evidence>
<evidence type="ECO:0000256" key="1">
    <source>
        <dbReference type="ARBA" id="ARBA00001974"/>
    </source>
</evidence>
<keyword evidence="10" id="KW-1185">Reference proteome</keyword>
<sequence length="414" mass="45052">MSSENQVDLAVVGLGSVGLCTALAALEGGLSVAVIDPQSADDLAAGEFDGRDVAISSASLRWLESLGVIQGLSEQERSPIRGARVVDRLTDSSLDFAPAPGESSIGAFVPEHRLRELAFQALSGRRGVVEYLGAKPVAVERDARGARLTLDDDRCVEARLVAVADGRRSPLRALLGIGVRQHDYALRMLCCRVAHSRDHDGWTVQRFEAGGCVATLPLCAGHSSLALMLPWSEAQRLKALDDQAFTAWLGELLGDELGEIRLESRRFDVPLASHYAEHFHVERAVLLGDAAVGMLPITAHGLNLGLINARSLVAELLAARQQGEEFSDGQVLERVSRRAHATAWPLYRATNEICRLFRREDPLSRQARRLLFRVAGPLESLVGLNCEQDDPRQVPWLGVLRALPGHLWAQRKAC</sequence>
<organism evidence="9 10">
    <name type="scientific">Halotalea alkalilenta</name>
    <dbReference type="NCBI Taxonomy" id="376489"/>
    <lineage>
        <taxon>Bacteria</taxon>
        <taxon>Pseudomonadati</taxon>
        <taxon>Pseudomonadota</taxon>
        <taxon>Gammaproteobacteria</taxon>
        <taxon>Oceanospirillales</taxon>
        <taxon>Halomonadaceae</taxon>
        <taxon>Halotalea</taxon>
    </lineage>
</organism>
<dbReference type="Proteomes" id="UP000077875">
    <property type="component" value="Chromosome"/>
</dbReference>
<evidence type="ECO:0000313" key="9">
    <source>
        <dbReference type="EMBL" id="ANF56966.1"/>
    </source>
</evidence>
<dbReference type="Pfam" id="PF01494">
    <property type="entry name" value="FAD_binding_3"/>
    <property type="match status" value="1"/>
</dbReference>
<dbReference type="PANTHER" id="PTHR43876:SF25">
    <property type="entry name" value="MONOOXYGENASE NMA2164"/>
    <property type="match status" value="1"/>
</dbReference>
<evidence type="ECO:0000259" key="8">
    <source>
        <dbReference type="Pfam" id="PF01494"/>
    </source>
</evidence>
<keyword evidence="7" id="KW-0503">Monooxygenase</keyword>
<evidence type="ECO:0000256" key="5">
    <source>
        <dbReference type="ARBA" id="ARBA00022827"/>
    </source>
</evidence>
<comment type="similarity">
    <text evidence="3">Belongs to the UbiH/COQ6 family.</text>
</comment>
<dbReference type="AlphaFoldDB" id="A0A172YCX1"/>
<reference evidence="9 10" key="1">
    <citation type="submission" date="2016-04" db="EMBL/GenBank/DDBJ databases">
        <title>Complete Genome Sequence of Halotalea alkalilenta IHB B 13600.</title>
        <authorList>
            <person name="Swarnkar M.K."/>
            <person name="Sharma A."/>
            <person name="Kaushal K."/>
            <person name="Soni R."/>
            <person name="Rana S."/>
            <person name="Singh A.K."/>
            <person name="Gulati A."/>
        </authorList>
    </citation>
    <scope>NUCLEOTIDE SEQUENCE [LARGE SCALE GENOMIC DNA]</scope>
    <source>
        <strain evidence="9 10">IHB B 13600</strain>
    </source>
</reference>
<evidence type="ECO:0000256" key="4">
    <source>
        <dbReference type="ARBA" id="ARBA00022630"/>
    </source>
</evidence>
<dbReference type="GO" id="GO:0004497">
    <property type="term" value="F:monooxygenase activity"/>
    <property type="evidence" value="ECO:0007669"/>
    <property type="project" value="UniProtKB-KW"/>
</dbReference>
<evidence type="ECO:0000256" key="2">
    <source>
        <dbReference type="ARBA" id="ARBA00004749"/>
    </source>
</evidence>
<dbReference type="InterPro" id="IPR010971">
    <property type="entry name" value="UbiH/COQ6"/>
</dbReference>
<dbReference type="KEGG" id="haa:A5892_05375"/>
<gene>
    <name evidence="9" type="ORF">A5892_05375</name>
</gene>
<keyword evidence="4" id="KW-0285">Flavoprotein</keyword>
<protein>
    <recommendedName>
        <fullName evidence="8">FAD-binding domain-containing protein</fullName>
    </recommendedName>
</protein>
<dbReference type="InterPro" id="IPR051205">
    <property type="entry name" value="UbiH/COQ6_monooxygenase"/>
</dbReference>
<dbReference type="PANTHER" id="PTHR43876">
    <property type="entry name" value="UBIQUINONE BIOSYNTHESIS MONOOXYGENASE COQ6, MITOCHONDRIAL"/>
    <property type="match status" value="1"/>
</dbReference>
<evidence type="ECO:0000256" key="7">
    <source>
        <dbReference type="ARBA" id="ARBA00023033"/>
    </source>
</evidence>
<dbReference type="GO" id="GO:0016705">
    <property type="term" value="F:oxidoreductase activity, acting on paired donors, with incorporation or reduction of molecular oxygen"/>
    <property type="evidence" value="ECO:0007669"/>
    <property type="project" value="InterPro"/>
</dbReference>
<dbReference type="EMBL" id="CP015243">
    <property type="protein sequence ID" value="ANF56966.1"/>
    <property type="molecule type" value="Genomic_DNA"/>
</dbReference>
<evidence type="ECO:0000256" key="6">
    <source>
        <dbReference type="ARBA" id="ARBA00023002"/>
    </source>
</evidence>
<comment type="pathway">
    <text evidence="2">Cofactor biosynthesis; ubiquinone biosynthesis.</text>
</comment>
<dbReference type="STRING" id="376489.A5892_05375"/>
<name>A0A172YCX1_9GAMM</name>
<dbReference type="NCBIfam" id="TIGR01988">
    <property type="entry name" value="Ubi-OHases"/>
    <property type="match status" value="1"/>
</dbReference>
<dbReference type="SUPFAM" id="SSF51905">
    <property type="entry name" value="FAD/NAD(P)-binding domain"/>
    <property type="match status" value="1"/>
</dbReference>
<dbReference type="PRINTS" id="PR00420">
    <property type="entry name" value="RNGMNOXGNASE"/>
</dbReference>
<dbReference type="Gene3D" id="3.50.50.60">
    <property type="entry name" value="FAD/NAD(P)-binding domain"/>
    <property type="match status" value="2"/>
</dbReference>
<proteinExistence type="inferred from homology"/>
<feature type="domain" description="FAD-binding" evidence="8">
    <location>
        <begin position="7"/>
        <end position="347"/>
    </location>
</feature>
<dbReference type="RefSeq" id="WP_064121927.1">
    <property type="nucleotide sequence ID" value="NZ_CP015243.1"/>
</dbReference>
<dbReference type="UniPathway" id="UPA00232"/>
<comment type="cofactor">
    <cofactor evidence="1">
        <name>FAD</name>
        <dbReference type="ChEBI" id="CHEBI:57692"/>
    </cofactor>
</comment>